<gene>
    <name evidence="1" type="ORF">A3A08_00540</name>
</gene>
<protein>
    <submittedName>
        <fullName evidence="1">Uncharacterized protein</fullName>
    </submittedName>
</protein>
<comment type="caution">
    <text evidence="1">The sequence shown here is derived from an EMBL/GenBank/DDBJ whole genome shotgun (WGS) entry which is preliminary data.</text>
</comment>
<evidence type="ECO:0000313" key="2">
    <source>
        <dbReference type="Proteomes" id="UP000176406"/>
    </source>
</evidence>
<sequence length="212" mass="23572">MAEKSVLGGALAEVAGPLKDFAEKLGGEGGEQWLAAFNRFLRKEEPWPKFPVWKTAKLGAGLKVADDFRSVLKEAKYQIGDWANDIMDKPAFAQSLAEADPEEEYDLVLLTTAQLTGNKRGGITAQVFAGAERLGLEKLPAWMGPKLRQVYLNQPNGERILIGMEPIADSDGDLSVFDVERDDSDLWLSGCRSDPDDVWDPSDQWLFRFPRK</sequence>
<proteinExistence type="predicted"/>
<reference evidence="1 2" key="1">
    <citation type="journal article" date="2016" name="Nat. Commun.">
        <title>Thousands of microbial genomes shed light on interconnected biogeochemical processes in an aquifer system.</title>
        <authorList>
            <person name="Anantharaman K."/>
            <person name="Brown C.T."/>
            <person name="Hug L.A."/>
            <person name="Sharon I."/>
            <person name="Castelle C.J."/>
            <person name="Probst A.J."/>
            <person name="Thomas B.C."/>
            <person name="Singh A."/>
            <person name="Wilkins M.J."/>
            <person name="Karaoz U."/>
            <person name="Brodie E.L."/>
            <person name="Williams K.H."/>
            <person name="Hubbard S.S."/>
            <person name="Banfield J.F."/>
        </authorList>
    </citation>
    <scope>NUCLEOTIDE SEQUENCE [LARGE SCALE GENOMIC DNA]</scope>
</reference>
<dbReference type="EMBL" id="MHMG01000002">
    <property type="protein sequence ID" value="OGZ24100.1"/>
    <property type="molecule type" value="Genomic_DNA"/>
</dbReference>
<dbReference type="AlphaFoldDB" id="A0A1G2EFJ7"/>
<accession>A0A1G2EFJ7</accession>
<evidence type="ECO:0000313" key="1">
    <source>
        <dbReference type="EMBL" id="OGZ24100.1"/>
    </source>
</evidence>
<organism evidence="1 2">
    <name type="scientific">Candidatus Nealsonbacteria bacterium RIFCSPLOWO2_01_FULL_41_9</name>
    <dbReference type="NCBI Taxonomy" id="1801671"/>
    <lineage>
        <taxon>Bacteria</taxon>
        <taxon>Candidatus Nealsoniibacteriota</taxon>
    </lineage>
</organism>
<dbReference type="Proteomes" id="UP000176406">
    <property type="component" value="Unassembled WGS sequence"/>
</dbReference>
<name>A0A1G2EFJ7_9BACT</name>